<protein>
    <submittedName>
        <fullName evidence="3">Sugar phosphate isomerase/epimerase</fullName>
    </submittedName>
    <submittedName>
        <fullName evidence="4">TIM barrel protein</fullName>
    </submittedName>
</protein>
<evidence type="ECO:0000259" key="2">
    <source>
        <dbReference type="Pfam" id="PF01261"/>
    </source>
</evidence>
<comment type="caution">
    <text evidence="3">The sequence shown here is derived from an EMBL/GenBank/DDBJ whole genome shotgun (WGS) entry which is preliminary data.</text>
</comment>
<dbReference type="AlphaFoldDB" id="A0AAW5F292"/>
<gene>
    <name evidence="3" type="ORF">K5I21_05325</name>
    <name evidence="4" type="ORF">PM006_18765</name>
</gene>
<dbReference type="GO" id="GO:0016853">
    <property type="term" value="F:isomerase activity"/>
    <property type="evidence" value="ECO:0007669"/>
    <property type="project" value="UniProtKB-KW"/>
</dbReference>
<evidence type="ECO:0000313" key="5">
    <source>
        <dbReference type="Proteomes" id="UP001203136"/>
    </source>
</evidence>
<evidence type="ECO:0000313" key="3">
    <source>
        <dbReference type="EMBL" id="MCK0085296.1"/>
    </source>
</evidence>
<dbReference type="Proteomes" id="UP001300871">
    <property type="component" value="Unassembled WGS sequence"/>
</dbReference>
<evidence type="ECO:0000313" key="4">
    <source>
        <dbReference type="EMBL" id="MDB2002244.1"/>
    </source>
</evidence>
<reference evidence="3" key="1">
    <citation type="journal article" date="2022" name="Cell Host Microbe">
        <title>Colonization of the live biotherapeutic product VE303 and modulation of the microbiota and metabolites in healthy volunteers.</title>
        <authorList>
            <person name="Dsouza M."/>
            <person name="Menon R."/>
            <person name="Crossette E."/>
            <person name="Bhattarai S.K."/>
            <person name="Schneider J."/>
            <person name="Kim Y.G."/>
            <person name="Reddy S."/>
            <person name="Caballero S."/>
            <person name="Felix C."/>
            <person name="Cornacchione L."/>
            <person name="Hendrickson J."/>
            <person name="Watson A.R."/>
            <person name="Minot S.S."/>
            <person name="Greenfield N."/>
            <person name="Schopf L."/>
            <person name="Szabady R."/>
            <person name="Patarroyo J."/>
            <person name="Smith W."/>
            <person name="Harrison P."/>
            <person name="Kuijper E.J."/>
            <person name="Kelly C.P."/>
            <person name="Olle B."/>
            <person name="Bobilev D."/>
            <person name="Silber J.L."/>
            <person name="Bucci V."/>
            <person name="Roberts B."/>
            <person name="Faith J."/>
            <person name="Norman J.M."/>
        </authorList>
    </citation>
    <scope>NUCLEOTIDE SEQUENCE</scope>
    <source>
        <strain evidence="3">VE303-04</strain>
    </source>
</reference>
<dbReference type="PANTHER" id="PTHR12110">
    <property type="entry name" value="HYDROXYPYRUVATE ISOMERASE"/>
    <property type="match status" value="1"/>
</dbReference>
<reference evidence="4" key="2">
    <citation type="submission" date="2023-01" db="EMBL/GenBank/DDBJ databases">
        <title>Human gut microbiome strain richness.</title>
        <authorList>
            <person name="Chen-Liaw A."/>
        </authorList>
    </citation>
    <scope>NUCLEOTIDE SEQUENCE</scope>
    <source>
        <strain evidence="4">B1_m1001713B170214d0_201011</strain>
    </source>
</reference>
<dbReference type="SUPFAM" id="SSF51658">
    <property type="entry name" value="Xylose isomerase-like"/>
    <property type="match status" value="1"/>
</dbReference>
<dbReference type="EMBL" id="JAINVB010000001">
    <property type="protein sequence ID" value="MCK0085296.1"/>
    <property type="molecule type" value="Genomic_DNA"/>
</dbReference>
<dbReference type="InterPro" id="IPR050312">
    <property type="entry name" value="IolE/XylAMocC-like"/>
</dbReference>
<evidence type="ECO:0000256" key="1">
    <source>
        <dbReference type="SAM" id="MobiDB-lite"/>
    </source>
</evidence>
<dbReference type="PANTHER" id="PTHR12110:SF41">
    <property type="entry name" value="INOSOSE DEHYDRATASE"/>
    <property type="match status" value="1"/>
</dbReference>
<dbReference type="RefSeq" id="WP_021642119.1">
    <property type="nucleotide sequence ID" value="NZ_CABHNX010000248.1"/>
</dbReference>
<organism evidence="3 5">
    <name type="scientific">Clostridium symbiosum</name>
    <name type="common">Bacteroides symbiosus</name>
    <dbReference type="NCBI Taxonomy" id="1512"/>
    <lineage>
        <taxon>Bacteria</taxon>
        <taxon>Bacillati</taxon>
        <taxon>Bacillota</taxon>
        <taxon>Clostridia</taxon>
        <taxon>Lachnospirales</taxon>
        <taxon>Lachnospiraceae</taxon>
        <taxon>Otoolea</taxon>
    </lineage>
</organism>
<dbReference type="Gene3D" id="3.20.20.150">
    <property type="entry name" value="Divalent-metal-dependent TIM barrel enzymes"/>
    <property type="match status" value="1"/>
</dbReference>
<dbReference type="Proteomes" id="UP001203136">
    <property type="component" value="Unassembled WGS sequence"/>
</dbReference>
<accession>A0AAW5F292</accession>
<dbReference type="InterPro" id="IPR036237">
    <property type="entry name" value="Xyl_isomerase-like_sf"/>
</dbReference>
<feature type="region of interest" description="Disordered" evidence="1">
    <location>
        <begin position="1"/>
        <end position="31"/>
    </location>
</feature>
<feature type="domain" description="Xylose isomerase-like TIM barrel" evidence="2">
    <location>
        <begin position="72"/>
        <end position="307"/>
    </location>
</feature>
<dbReference type="Pfam" id="PF01261">
    <property type="entry name" value="AP_endonuc_2"/>
    <property type="match status" value="1"/>
</dbReference>
<sequence>MGNDEGMPGDRAKRQWKRRRGKETLKEKTVEKKRRTQLGIGSWTYPYHCGLGGLIRPELAVKQAMPPCELIEKAKKYNLHYVQICENSPLAHCLPQELADIRRKAEENGIKLEVGMRGAARGNLLRMIAIAEKLDAKLLRCVIDDNGYEPDLEEIIITLKSVLPVLEEKDIVLGIENHDRFKAEEFAYIMERLDSRRYGIVLDTTNSLSQEETVEEVLNWLAKYTVCLHFKDYTIVRSPGSVGLQIVGTPVGRGRQKVEMILERLGKEAQQDFSTIIEFWMPSEDNLDKTLKKEEEWAEESILYLKKLFGETGLTGS</sequence>
<dbReference type="GeneID" id="57966970"/>
<proteinExistence type="predicted"/>
<name>A0AAW5F292_CLOSY</name>
<keyword evidence="3" id="KW-0413">Isomerase</keyword>
<dbReference type="InterPro" id="IPR013022">
    <property type="entry name" value="Xyl_isomerase-like_TIM-brl"/>
</dbReference>
<dbReference type="EMBL" id="JAQLGM010000064">
    <property type="protein sequence ID" value="MDB2002244.1"/>
    <property type="molecule type" value="Genomic_DNA"/>
</dbReference>